<name>B4GYE5_DROPE</name>
<dbReference type="EMBL" id="CH479197">
    <property type="protein sequence ID" value="EDW27801.1"/>
    <property type="molecule type" value="Genomic_DNA"/>
</dbReference>
<organism evidence="2">
    <name type="scientific">Drosophila persimilis</name>
    <name type="common">Fruit fly</name>
    <dbReference type="NCBI Taxonomy" id="7234"/>
    <lineage>
        <taxon>Eukaryota</taxon>
        <taxon>Metazoa</taxon>
        <taxon>Ecdysozoa</taxon>
        <taxon>Arthropoda</taxon>
        <taxon>Hexapoda</taxon>
        <taxon>Insecta</taxon>
        <taxon>Pterygota</taxon>
        <taxon>Neoptera</taxon>
        <taxon>Endopterygota</taxon>
        <taxon>Diptera</taxon>
        <taxon>Brachycera</taxon>
        <taxon>Muscomorpha</taxon>
        <taxon>Ephydroidea</taxon>
        <taxon>Drosophilidae</taxon>
        <taxon>Drosophila</taxon>
        <taxon>Sophophora</taxon>
    </lineage>
</organism>
<dbReference type="HOGENOM" id="CLU_2199658_0_0_1"/>
<gene>
    <name evidence="1" type="primary">Dper\GL19816</name>
    <name evidence="1" type="ORF">Dper_GL19816</name>
</gene>
<proteinExistence type="predicted"/>
<evidence type="ECO:0000313" key="1">
    <source>
        <dbReference type="EMBL" id="EDW27801.1"/>
    </source>
</evidence>
<dbReference type="AlphaFoldDB" id="B4GYE5"/>
<sequence>MLMLMLMLVVLLMMLRLWLLFLFDDSVPLWLLASGFWLLLRLLNRNTPNRPDVDARIAFGQDQLQLVRLQVRLPLEHRVQVPGYCYKIFLSFLCILRTFCLELDVDVE</sequence>
<accession>B4GYE5</accession>
<reference evidence="1 2" key="1">
    <citation type="journal article" date="2007" name="Nature">
        <title>Evolution of genes and genomes on the Drosophila phylogeny.</title>
        <authorList>
            <consortium name="Drosophila 12 Genomes Consortium"/>
            <person name="Clark A.G."/>
            <person name="Eisen M.B."/>
            <person name="Smith D.R."/>
            <person name="Bergman C.M."/>
            <person name="Oliver B."/>
            <person name="Markow T.A."/>
            <person name="Kaufman T.C."/>
            <person name="Kellis M."/>
            <person name="Gelbart W."/>
            <person name="Iyer V.N."/>
            <person name="Pollard D.A."/>
            <person name="Sackton T.B."/>
            <person name="Larracuente A.M."/>
            <person name="Singh N.D."/>
            <person name="Abad J.P."/>
            <person name="Abt D.N."/>
            <person name="Adryan B."/>
            <person name="Aguade M."/>
            <person name="Akashi H."/>
            <person name="Anderson W.W."/>
            <person name="Aquadro C.F."/>
            <person name="Ardell D.H."/>
            <person name="Arguello R."/>
            <person name="Artieri C.G."/>
            <person name="Barbash D.A."/>
            <person name="Barker D."/>
            <person name="Barsanti P."/>
            <person name="Batterham P."/>
            <person name="Batzoglou S."/>
            <person name="Begun D."/>
            <person name="Bhutkar A."/>
            <person name="Blanco E."/>
            <person name="Bosak S.A."/>
            <person name="Bradley R.K."/>
            <person name="Brand A.D."/>
            <person name="Brent M.R."/>
            <person name="Brooks A.N."/>
            <person name="Brown R.H."/>
            <person name="Butlin R.K."/>
            <person name="Caggese C."/>
            <person name="Calvi B.R."/>
            <person name="Bernardo de Carvalho A."/>
            <person name="Caspi A."/>
            <person name="Castrezana S."/>
            <person name="Celniker S.E."/>
            <person name="Chang J.L."/>
            <person name="Chapple C."/>
            <person name="Chatterji S."/>
            <person name="Chinwalla A."/>
            <person name="Civetta A."/>
            <person name="Clifton S.W."/>
            <person name="Comeron J.M."/>
            <person name="Costello J.C."/>
            <person name="Coyne J.A."/>
            <person name="Daub J."/>
            <person name="David R.G."/>
            <person name="Delcher A.L."/>
            <person name="Delehaunty K."/>
            <person name="Do C.B."/>
            <person name="Ebling H."/>
            <person name="Edwards K."/>
            <person name="Eickbush T."/>
            <person name="Evans J.D."/>
            <person name="Filipski A."/>
            <person name="Findeiss S."/>
            <person name="Freyhult E."/>
            <person name="Fulton L."/>
            <person name="Fulton R."/>
            <person name="Garcia A.C."/>
            <person name="Gardiner A."/>
            <person name="Garfield D.A."/>
            <person name="Garvin B.E."/>
            <person name="Gibson G."/>
            <person name="Gilbert D."/>
            <person name="Gnerre S."/>
            <person name="Godfrey J."/>
            <person name="Good R."/>
            <person name="Gotea V."/>
            <person name="Gravely B."/>
            <person name="Greenberg A.J."/>
            <person name="Griffiths-Jones S."/>
            <person name="Gross S."/>
            <person name="Guigo R."/>
            <person name="Gustafson E.A."/>
            <person name="Haerty W."/>
            <person name="Hahn M.W."/>
            <person name="Halligan D.L."/>
            <person name="Halpern A.L."/>
            <person name="Halter G.M."/>
            <person name="Han M.V."/>
            <person name="Heger A."/>
            <person name="Hillier L."/>
            <person name="Hinrichs A.S."/>
            <person name="Holmes I."/>
            <person name="Hoskins R.A."/>
            <person name="Hubisz M.J."/>
            <person name="Hultmark D."/>
            <person name="Huntley M.A."/>
            <person name="Jaffe D.B."/>
            <person name="Jagadeeshan S."/>
            <person name="Jeck W.R."/>
            <person name="Johnson J."/>
            <person name="Jones C.D."/>
            <person name="Jordan W.C."/>
            <person name="Karpen G.H."/>
            <person name="Kataoka E."/>
            <person name="Keightley P.D."/>
            <person name="Kheradpour P."/>
            <person name="Kirkness E.F."/>
            <person name="Koerich L.B."/>
            <person name="Kristiansen K."/>
            <person name="Kudrna D."/>
            <person name="Kulathinal R.J."/>
            <person name="Kumar S."/>
            <person name="Kwok R."/>
            <person name="Lander E."/>
            <person name="Langley C.H."/>
            <person name="Lapoint R."/>
            <person name="Lazzaro B.P."/>
            <person name="Lee S.J."/>
            <person name="Levesque L."/>
            <person name="Li R."/>
            <person name="Lin C.F."/>
            <person name="Lin M.F."/>
            <person name="Lindblad-Toh K."/>
            <person name="Llopart A."/>
            <person name="Long M."/>
            <person name="Low L."/>
            <person name="Lozovsky E."/>
            <person name="Lu J."/>
            <person name="Luo M."/>
            <person name="Machado C.A."/>
            <person name="Makalowski W."/>
            <person name="Marzo M."/>
            <person name="Matsuda M."/>
            <person name="Matzkin L."/>
            <person name="McAllister B."/>
            <person name="McBride C.S."/>
            <person name="McKernan B."/>
            <person name="McKernan K."/>
            <person name="Mendez-Lago M."/>
            <person name="Minx P."/>
            <person name="Mollenhauer M.U."/>
            <person name="Montooth K."/>
            <person name="Mount S.M."/>
            <person name="Mu X."/>
            <person name="Myers E."/>
            <person name="Negre B."/>
            <person name="Newfeld S."/>
            <person name="Nielsen R."/>
            <person name="Noor M.A."/>
            <person name="O'Grady P."/>
            <person name="Pachter L."/>
            <person name="Papaceit M."/>
            <person name="Parisi M.J."/>
            <person name="Parisi M."/>
            <person name="Parts L."/>
            <person name="Pedersen J.S."/>
            <person name="Pesole G."/>
            <person name="Phillippy A.M."/>
            <person name="Ponting C.P."/>
            <person name="Pop M."/>
            <person name="Porcelli D."/>
            <person name="Powell J.R."/>
            <person name="Prohaska S."/>
            <person name="Pruitt K."/>
            <person name="Puig M."/>
            <person name="Quesneville H."/>
            <person name="Ram K.R."/>
            <person name="Rand D."/>
            <person name="Rasmussen M.D."/>
            <person name="Reed L.K."/>
            <person name="Reenan R."/>
            <person name="Reily A."/>
            <person name="Remington K.A."/>
            <person name="Rieger T.T."/>
            <person name="Ritchie M.G."/>
            <person name="Robin C."/>
            <person name="Rogers Y.H."/>
            <person name="Rohde C."/>
            <person name="Rozas J."/>
            <person name="Rubenfield M.J."/>
            <person name="Ruiz A."/>
            <person name="Russo S."/>
            <person name="Salzberg S.L."/>
            <person name="Sanchez-Gracia A."/>
            <person name="Saranga D.J."/>
            <person name="Sato H."/>
            <person name="Schaeffer S.W."/>
            <person name="Schatz M.C."/>
            <person name="Schlenke T."/>
            <person name="Schwartz R."/>
            <person name="Segarra C."/>
            <person name="Singh R.S."/>
            <person name="Sirot L."/>
            <person name="Sirota M."/>
            <person name="Sisneros N.B."/>
            <person name="Smith C.D."/>
            <person name="Smith T.F."/>
            <person name="Spieth J."/>
            <person name="Stage D.E."/>
            <person name="Stark A."/>
            <person name="Stephan W."/>
            <person name="Strausberg R.L."/>
            <person name="Strempel S."/>
            <person name="Sturgill D."/>
            <person name="Sutton G."/>
            <person name="Sutton G.G."/>
            <person name="Tao W."/>
            <person name="Teichmann S."/>
            <person name="Tobari Y.N."/>
            <person name="Tomimura Y."/>
            <person name="Tsolas J.M."/>
            <person name="Valente V.L."/>
            <person name="Venter E."/>
            <person name="Venter J.C."/>
            <person name="Vicario S."/>
            <person name="Vieira F.G."/>
            <person name="Vilella A.J."/>
            <person name="Villasante A."/>
            <person name="Walenz B."/>
            <person name="Wang J."/>
            <person name="Wasserman M."/>
            <person name="Watts T."/>
            <person name="Wilson D."/>
            <person name="Wilson R.K."/>
            <person name="Wing R.A."/>
            <person name="Wolfner M.F."/>
            <person name="Wong A."/>
            <person name="Wong G.K."/>
            <person name="Wu C.I."/>
            <person name="Wu G."/>
            <person name="Yamamoto D."/>
            <person name="Yang H.P."/>
            <person name="Yang S.P."/>
            <person name="Yorke J.A."/>
            <person name="Yoshida K."/>
            <person name="Zdobnov E."/>
            <person name="Zhang P."/>
            <person name="Zhang Y."/>
            <person name="Zimin A.V."/>
            <person name="Baldwin J."/>
            <person name="Abdouelleil A."/>
            <person name="Abdulkadir J."/>
            <person name="Abebe A."/>
            <person name="Abera B."/>
            <person name="Abreu J."/>
            <person name="Acer S.C."/>
            <person name="Aftuck L."/>
            <person name="Alexander A."/>
            <person name="An P."/>
            <person name="Anderson E."/>
            <person name="Anderson S."/>
            <person name="Arachi H."/>
            <person name="Azer M."/>
            <person name="Bachantsang P."/>
            <person name="Barry A."/>
            <person name="Bayul T."/>
            <person name="Berlin A."/>
            <person name="Bessette D."/>
            <person name="Bloom T."/>
            <person name="Blye J."/>
            <person name="Boguslavskiy L."/>
            <person name="Bonnet C."/>
            <person name="Boukhgalter B."/>
            <person name="Bourzgui I."/>
            <person name="Brown A."/>
            <person name="Cahill P."/>
            <person name="Channer S."/>
            <person name="Cheshatsang Y."/>
            <person name="Chuda L."/>
            <person name="Citroen M."/>
            <person name="Collymore A."/>
            <person name="Cooke P."/>
            <person name="Costello M."/>
            <person name="D'Aco K."/>
            <person name="Daza R."/>
            <person name="De Haan G."/>
            <person name="DeGray S."/>
            <person name="DeMaso C."/>
            <person name="Dhargay N."/>
            <person name="Dooley K."/>
            <person name="Dooley E."/>
            <person name="Doricent M."/>
            <person name="Dorje P."/>
            <person name="Dorjee K."/>
            <person name="Dupes A."/>
            <person name="Elong R."/>
            <person name="Falk J."/>
            <person name="Farina A."/>
            <person name="Faro S."/>
            <person name="Ferguson D."/>
            <person name="Fisher S."/>
            <person name="Foley C.D."/>
            <person name="Franke A."/>
            <person name="Friedrich D."/>
            <person name="Gadbois L."/>
            <person name="Gearin G."/>
            <person name="Gearin C.R."/>
            <person name="Giannoukos G."/>
            <person name="Goode T."/>
            <person name="Graham J."/>
            <person name="Grandbois E."/>
            <person name="Grewal S."/>
            <person name="Gyaltsen K."/>
            <person name="Hafez N."/>
            <person name="Hagos B."/>
            <person name="Hall J."/>
            <person name="Henson C."/>
            <person name="Hollinger A."/>
            <person name="Honan T."/>
            <person name="Huard M.D."/>
            <person name="Hughes L."/>
            <person name="Hurhula B."/>
            <person name="Husby M.E."/>
            <person name="Kamat A."/>
            <person name="Kanga B."/>
            <person name="Kashin S."/>
            <person name="Khazanovich D."/>
            <person name="Kisner P."/>
            <person name="Lance K."/>
            <person name="Lara M."/>
            <person name="Lee W."/>
            <person name="Lennon N."/>
            <person name="Letendre F."/>
            <person name="LeVine R."/>
            <person name="Lipovsky A."/>
            <person name="Liu X."/>
            <person name="Liu J."/>
            <person name="Liu S."/>
            <person name="Lokyitsang T."/>
            <person name="Lokyitsang Y."/>
            <person name="Lubonja R."/>
            <person name="Lui A."/>
            <person name="MacDonald P."/>
            <person name="Magnisalis V."/>
            <person name="Maru K."/>
            <person name="Matthews C."/>
            <person name="McCusker W."/>
            <person name="McDonough S."/>
            <person name="Mehta T."/>
            <person name="Meldrim J."/>
            <person name="Meneus L."/>
            <person name="Mihai O."/>
            <person name="Mihalev A."/>
            <person name="Mihova T."/>
            <person name="Mittelman R."/>
            <person name="Mlenga V."/>
            <person name="Montmayeur A."/>
            <person name="Mulrain L."/>
            <person name="Navidi A."/>
            <person name="Naylor J."/>
            <person name="Negash T."/>
            <person name="Nguyen T."/>
            <person name="Nguyen N."/>
            <person name="Nicol R."/>
            <person name="Norbu C."/>
            <person name="Norbu N."/>
            <person name="Novod N."/>
            <person name="O'Neill B."/>
            <person name="Osman S."/>
            <person name="Markiewicz E."/>
            <person name="Oyono O.L."/>
            <person name="Patti C."/>
            <person name="Phunkhang P."/>
            <person name="Pierre F."/>
            <person name="Priest M."/>
            <person name="Raghuraman S."/>
            <person name="Rege F."/>
            <person name="Reyes R."/>
            <person name="Rise C."/>
            <person name="Rogov P."/>
            <person name="Ross K."/>
            <person name="Ryan E."/>
            <person name="Settipalli S."/>
            <person name="Shea T."/>
            <person name="Sherpa N."/>
            <person name="Shi L."/>
            <person name="Shih D."/>
            <person name="Sparrow T."/>
            <person name="Spaulding J."/>
            <person name="Stalker J."/>
            <person name="Stange-Thomann N."/>
            <person name="Stavropoulos S."/>
            <person name="Stone C."/>
            <person name="Strader C."/>
            <person name="Tesfaye S."/>
            <person name="Thomson T."/>
            <person name="Thoulutsang Y."/>
            <person name="Thoulutsang D."/>
            <person name="Topham K."/>
            <person name="Topping I."/>
            <person name="Tsamla T."/>
            <person name="Vassiliev H."/>
            <person name="Vo A."/>
            <person name="Wangchuk T."/>
            <person name="Wangdi T."/>
            <person name="Weiand M."/>
            <person name="Wilkinson J."/>
            <person name="Wilson A."/>
            <person name="Yadav S."/>
            <person name="Young G."/>
            <person name="Yu Q."/>
            <person name="Zembek L."/>
            <person name="Zhong D."/>
            <person name="Zimmer A."/>
            <person name="Zwirko Z."/>
            <person name="Jaffe D.B."/>
            <person name="Alvarez P."/>
            <person name="Brockman W."/>
            <person name="Butler J."/>
            <person name="Chin C."/>
            <person name="Gnerre S."/>
            <person name="Grabherr M."/>
            <person name="Kleber M."/>
            <person name="Mauceli E."/>
            <person name="MacCallum I."/>
        </authorList>
    </citation>
    <scope>NUCLEOTIDE SEQUENCE [LARGE SCALE GENOMIC DNA]</scope>
    <source>
        <strain evidence="2">MSH-3 / Tucson 14011-0111.49</strain>
    </source>
</reference>
<keyword evidence="2" id="KW-1185">Reference proteome</keyword>
<dbReference type="Proteomes" id="UP000008744">
    <property type="component" value="Unassembled WGS sequence"/>
</dbReference>
<evidence type="ECO:0000313" key="2">
    <source>
        <dbReference type="Proteomes" id="UP000008744"/>
    </source>
</evidence>
<protein>
    <submittedName>
        <fullName evidence="1">GL19816</fullName>
    </submittedName>
</protein>